<evidence type="ECO:0000256" key="4">
    <source>
        <dbReference type="ARBA" id="ARBA00022792"/>
    </source>
</evidence>
<feature type="domain" description="Band 7" evidence="7">
    <location>
        <begin position="197"/>
        <end position="427"/>
    </location>
</feature>
<comment type="subunit">
    <text evidence="3">Component of a prohibitin multimeric complex in mitochondrial membranes.</text>
</comment>
<dbReference type="Gene3D" id="3.30.479.30">
    <property type="entry name" value="Band 7 domain"/>
    <property type="match status" value="1"/>
</dbReference>
<comment type="similarity">
    <text evidence="2">Belongs to the prohibitin family.</text>
</comment>
<sequence length="520" mass="56546">MVKLHFIMSVHHQKKTEGVKCRPHNTPSESNLATEWLKALGRRLLGPKPEGAWIRLGLDEGSDYEAQGARSPATRRSDLTDEAFPEEASRAMVGAGSGSGGGFGPGVVEGEMVLDRRGRGPVGREIGGGILEEVGGASDSWASSCLAKFSHSLGMPTEGNMNFNNVKVPKVPGGGAASALIKLGVVGGLGLYGAINSLYNVEGGHRAIVFNRIIGVKDKVYPEGTHLMIPWFERPVIYDVRARPHLVESTSGSRDLQMVILFSSSCYRKCLIMLLIMCSVVLRFADAAIDTGIHATYSMKLNLALPACEFLFELCSFLNMDLDFTAQVKIGLRVLTRPVPDQLPAIYRTLGENYNERVLPSIIHETLKAVVAQYNASQLITQREAVSREIRKILTERAANFNIALDDVSITSLTFGKEFTAAIEAKQVAAQEAERAKFVVEKAEQDKKSAIIRAQGEAKSAQLIGQAIANNPAFITLRKIEASREIAHTISNSANRVFLNSNDLLLNLQEMNLESASGRK</sequence>
<evidence type="ECO:0000256" key="2">
    <source>
        <dbReference type="ARBA" id="ARBA00009658"/>
    </source>
</evidence>
<comment type="subcellular location">
    <subcellularLocation>
        <location evidence="1">Mitochondrion inner membrane</location>
        <topology evidence="1">Single-pass type II membrane protein</topology>
    </subcellularLocation>
</comment>
<dbReference type="InterPro" id="IPR001107">
    <property type="entry name" value="Band_7"/>
</dbReference>
<dbReference type="SUPFAM" id="SSF117892">
    <property type="entry name" value="Band 7/SPFH domain"/>
    <property type="match status" value="1"/>
</dbReference>
<dbReference type="EMBL" id="QGNW01000207">
    <property type="protein sequence ID" value="RVW85139.1"/>
    <property type="molecule type" value="Genomic_DNA"/>
</dbReference>
<dbReference type="InterPro" id="IPR000163">
    <property type="entry name" value="Prohibitin"/>
</dbReference>
<dbReference type="CDD" id="cd03401">
    <property type="entry name" value="SPFH_prohibitin"/>
    <property type="match status" value="1"/>
</dbReference>
<dbReference type="AlphaFoldDB" id="A0A438HL53"/>
<keyword evidence="4" id="KW-0999">Mitochondrion inner membrane</keyword>
<evidence type="ECO:0000259" key="7">
    <source>
        <dbReference type="SMART" id="SM00244"/>
    </source>
</evidence>
<dbReference type="PANTHER" id="PTHR23222:SF1">
    <property type="entry name" value="PROHIBITIN-2"/>
    <property type="match status" value="1"/>
</dbReference>
<organism evidence="8 9">
    <name type="scientific">Vitis vinifera</name>
    <name type="common">Grape</name>
    <dbReference type="NCBI Taxonomy" id="29760"/>
    <lineage>
        <taxon>Eukaryota</taxon>
        <taxon>Viridiplantae</taxon>
        <taxon>Streptophyta</taxon>
        <taxon>Embryophyta</taxon>
        <taxon>Tracheophyta</taxon>
        <taxon>Spermatophyta</taxon>
        <taxon>Magnoliopsida</taxon>
        <taxon>eudicotyledons</taxon>
        <taxon>Gunneridae</taxon>
        <taxon>Pentapetalae</taxon>
        <taxon>rosids</taxon>
        <taxon>Vitales</taxon>
        <taxon>Vitaceae</taxon>
        <taxon>Viteae</taxon>
        <taxon>Vitis</taxon>
    </lineage>
</organism>
<dbReference type="SMART" id="SM00244">
    <property type="entry name" value="PHB"/>
    <property type="match status" value="1"/>
</dbReference>
<dbReference type="OrthoDB" id="275637at2759"/>
<evidence type="ECO:0000313" key="8">
    <source>
        <dbReference type="EMBL" id="RVW85139.1"/>
    </source>
</evidence>
<dbReference type="Proteomes" id="UP000288805">
    <property type="component" value="Unassembled WGS sequence"/>
</dbReference>
<protein>
    <submittedName>
        <fullName evidence="8">Prohibitin-2, mitochondrial</fullName>
    </submittedName>
</protein>
<gene>
    <name evidence="8" type="primary">PHB2</name>
    <name evidence="8" type="ORF">CK203_032945</name>
</gene>
<evidence type="ECO:0000313" key="9">
    <source>
        <dbReference type="Proteomes" id="UP000288805"/>
    </source>
</evidence>
<comment type="caution">
    <text evidence="8">The sequence shown here is derived from an EMBL/GenBank/DDBJ whole genome shotgun (WGS) entry which is preliminary data.</text>
</comment>
<evidence type="ECO:0000256" key="1">
    <source>
        <dbReference type="ARBA" id="ARBA00004140"/>
    </source>
</evidence>
<evidence type="ECO:0000256" key="5">
    <source>
        <dbReference type="ARBA" id="ARBA00023128"/>
    </source>
</evidence>
<name>A0A438HL53_VITVI</name>
<dbReference type="InterPro" id="IPR036013">
    <property type="entry name" value="Band_7/SPFH_dom_sf"/>
</dbReference>
<evidence type="ECO:0000256" key="3">
    <source>
        <dbReference type="ARBA" id="ARBA00011786"/>
    </source>
</evidence>
<reference evidence="8 9" key="1">
    <citation type="journal article" date="2018" name="PLoS Genet.">
        <title>Population sequencing reveals clonal diversity and ancestral inbreeding in the grapevine cultivar Chardonnay.</title>
        <authorList>
            <person name="Roach M.J."/>
            <person name="Johnson D.L."/>
            <person name="Bohlmann J."/>
            <person name="van Vuuren H.J."/>
            <person name="Jones S.J."/>
            <person name="Pretorius I.S."/>
            <person name="Schmidt S.A."/>
            <person name="Borneman A.R."/>
        </authorList>
    </citation>
    <scope>NUCLEOTIDE SEQUENCE [LARGE SCALE GENOMIC DNA]</scope>
    <source>
        <strain evidence="9">cv. Chardonnay</strain>
        <tissue evidence="8">Leaf</tissue>
    </source>
</reference>
<accession>A0A438HL53</accession>
<dbReference type="Pfam" id="PF01145">
    <property type="entry name" value="Band_7"/>
    <property type="match status" value="2"/>
</dbReference>
<dbReference type="GO" id="GO:0005743">
    <property type="term" value="C:mitochondrial inner membrane"/>
    <property type="evidence" value="ECO:0007669"/>
    <property type="project" value="UniProtKB-SubCell"/>
</dbReference>
<evidence type="ECO:0000256" key="6">
    <source>
        <dbReference type="ARBA" id="ARBA00023136"/>
    </source>
</evidence>
<dbReference type="PANTHER" id="PTHR23222">
    <property type="entry name" value="PROHIBITIN"/>
    <property type="match status" value="1"/>
</dbReference>
<keyword evidence="5" id="KW-0496">Mitochondrion</keyword>
<keyword evidence="6" id="KW-0472">Membrane</keyword>
<proteinExistence type="inferred from homology"/>